<evidence type="ECO:0008006" key="3">
    <source>
        <dbReference type="Google" id="ProtNLM"/>
    </source>
</evidence>
<dbReference type="AlphaFoldDB" id="A0A7Z2ZUE1"/>
<protein>
    <recommendedName>
        <fullName evidence="3">Phosphoglycerate mutase</fullName>
    </recommendedName>
</protein>
<dbReference type="PIRSF" id="PIRSF015283">
    <property type="entry name" value="Regulatory_RpfE"/>
    <property type="match status" value="1"/>
</dbReference>
<reference evidence="1 2" key="1">
    <citation type="submission" date="2020-04" db="EMBL/GenBank/DDBJ databases">
        <title>Genome sequencing of novel species.</title>
        <authorList>
            <person name="Heo J."/>
            <person name="Kim S.-J."/>
            <person name="Kim J.-S."/>
            <person name="Hong S.-B."/>
            <person name="Kwon S.-W."/>
        </authorList>
    </citation>
    <scope>NUCLEOTIDE SEQUENCE [LARGE SCALE GENOMIC DNA]</scope>
    <source>
        <strain evidence="1 2">GN2-R2</strain>
    </source>
</reference>
<name>A0A7Z2ZUE1_9BURK</name>
<proteinExistence type="predicted"/>
<sequence>MAPITLVLPFALPVPEFAADLIRVLQAPALAALLSRTAQHRFHPLPPNARALPHELWIADALGLMRGVEPALATGVMRGYGLDPEDGTWFVVNPTHIQIARTHLMMDDLRGLDLREDEGRALFEAALPSIADSGYRLLYGAADTWFLRADAWDDLRTATPDAAVGMNLTDWMPTGDKARAFRKLQNDVQVTWYTHPVNAAREARGRQAINSIWPWGGASLATEQAHKLVAGARRRLGAPPALVTHAVPAWLDALATRRLESPSAFAVQLDGEGGDETVLVCGSVTAPAIAADWDGWLREMTRLETELFAPLLEAVKTGRVKQLRLVLSHRDGALETVTTPMAQRKFWRRPTLEALT</sequence>
<keyword evidence="2" id="KW-1185">Reference proteome</keyword>
<dbReference type="KEGG" id="mfy:HH212_23250"/>
<dbReference type="InterPro" id="IPR016631">
    <property type="entry name" value="Regulatory_RpfE"/>
</dbReference>
<organism evidence="1 2">
    <name type="scientific">Massilia forsythiae</name>
    <dbReference type="NCBI Taxonomy" id="2728020"/>
    <lineage>
        <taxon>Bacteria</taxon>
        <taxon>Pseudomonadati</taxon>
        <taxon>Pseudomonadota</taxon>
        <taxon>Betaproteobacteria</taxon>
        <taxon>Burkholderiales</taxon>
        <taxon>Oxalobacteraceae</taxon>
        <taxon>Telluria group</taxon>
        <taxon>Massilia</taxon>
    </lineage>
</organism>
<evidence type="ECO:0000313" key="2">
    <source>
        <dbReference type="Proteomes" id="UP000502415"/>
    </source>
</evidence>
<evidence type="ECO:0000313" key="1">
    <source>
        <dbReference type="EMBL" id="QJE02576.1"/>
    </source>
</evidence>
<dbReference type="Proteomes" id="UP000502415">
    <property type="component" value="Chromosome"/>
</dbReference>
<dbReference type="RefSeq" id="WP_170204659.1">
    <property type="nucleotide sequence ID" value="NZ_CP051685.1"/>
</dbReference>
<dbReference type="EMBL" id="CP051685">
    <property type="protein sequence ID" value="QJE02576.1"/>
    <property type="molecule type" value="Genomic_DNA"/>
</dbReference>
<gene>
    <name evidence="1" type="ORF">HH212_23250</name>
</gene>
<accession>A0A7Z2ZUE1</accession>